<gene>
    <name evidence="3" type="ORF">PoB_002392900</name>
</gene>
<evidence type="ECO:0000259" key="2">
    <source>
        <dbReference type="PROSITE" id="PS50042"/>
    </source>
</evidence>
<dbReference type="PANTHER" id="PTHR23011">
    <property type="entry name" value="CYCLIC NUCLEOTIDE-BINDING DOMAIN CONTAINING PROTEIN"/>
    <property type="match status" value="1"/>
</dbReference>
<dbReference type="EMBL" id="BLXT01002773">
    <property type="protein sequence ID" value="GFN97423.1"/>
    <property type="molecule type" value="Genomic_DNA"/>
</dbReference>
<feature type="region of interest" description="Disordered" evidence="1">
    <location>
        <begin position="862"/>
        <end position="889"/>
    </location>
</feature>
<protein>
    <submittedName>
        <fullName evidence="3">Cyclic nucleotide-binding domain-containing protein 2-like</fullName>
    </submittedName>
</protein>
<comment type="caution">
    <text evidence="3">The sequence shown here is derived from an EMBL/GenBank/DDBJ whole genome shotgun (WGS) entry which is preliminary data.</text>
</comment>
<dbReference type="AlphaFoldDB" id="A0AAV3ZQ24"/>
<feature type="region of interest" description="Disordered" evidence="1">
    <location>
        <begin position="67"/>
        <end position="178"/>
    </location>
</feature>
<dbReference type="Proteomes" id="UP000735302">
    <property type="component" value="Unassembled WGS sequence"/>
</dbReference>
<dbReference type="PANTHER" id="PTHR23011:SF28">
    <property type="entry name" value="CYCLIC NUCLEOTIDE-BINDING DOMAIN CONTAINING PROTEIN"/>
    <property type="match status" value="1"/>
</dbReference>
<evidence type="ECO:0000256" key="1">
    <source>
        <dbReference type="SAM" id="MobiDB-lite"/>
    </source>
</evidence>
<dbReference type="InterPro" id="IPR018490">
    <property type="entry name" value="cNMP-bd_dom_sf"/>
</dbReference>
<proteinExistence type="predicted"/>
<feature type="compositionally biased region" description="Basic and acidic residues" evidence="1">
    <location>
        <begin position="923"/>
        <end position="932"/>
    </location>
</feature>
<feature type="compositionally biased region" description="Polar residues" evidence="1">
    <location>
        <begin position="28"/>
        <end position="41"/>
    </location>
</feature>
<dbReference type="InterPro" id="IPR014710">
    <property type="entry name" value="RmlC-like_jellyroll"/>
</dbReference>
<accession>A0AAV3ZQ24</accession>
<dbReference type="SMART" id="SM00100">
    <property type="entry name" value="cNMP"/>
    <property type="match status" value="1"/>
</dbReference>
<evidence type="ECO:0000313" key="3">
    <source>
        <dbReference type="EMBL" id="GFN97423.1"/>
    </source>
</evidence>
<reference evidence="3 4" key="1">
    <citation type="journal article" date="2021" name="Elife">
        <title>Chloroplast acquisition without the gene transfer in kleptoplastic sea slugs, Plakobranchus ocellatus.</title>
        <authorList>
            <person name="Maeda T."/>
            <person name="Takahashi S."/>
            <person name="Yoshida T."/>
            <person name="Shimamura S."/>
            <person name="Takaki Y."/>
            <person name="Nagai Y."/>
            <person name="Toyoda A."/>
            <person name="Suzuki Y."/>
            <person name="Arimoto A."/>
            <person name="Ishii H."/>
            <person name="Satoh N."/>
            <person name="Nishiyama T."/>
            <person name="Hasebe M."/>
            <person name="Maruyama T."/>
            <person name="Minagawa J."/>
            <person name="Obokata J."/>
            <person name="Shigenobu S."/>
        </authorList>
    </citation>
    <scope>NUCLEOTIDE SEQUENCE [LARGE SCALE GENOMIC DNA]</scope>
</reference>
<organism evidence="3 4">
    <name type="scientific">Plakobranchus ocellatus</name>
    <dbReference type="NCBI Taxonomy" id="259542"/>
    <lineage>
        <taxon>Eukaryota</taxon>
        <taxon>Metazoa</taxon>
        <taxon>Spiralia</taxon>
        <taxon>Lophotrochozoa</taxon>
        <taxon>Mollusca</taxon>
        <taxon>Gastropoda</taxon>
        <taxon>Heterobranchia</taxon>
        <taxon>Euthyneura</taxon>
        <taxon>Panpulmonata</taxon>
        <taxon>Sacoglossa</taxon>
        <taxon>Placobranchoidea</taxon>
        <taxon>Plakobranchidae</taxon>
        <taxon>Plakobranchus</taxon>
    </lineage>
</organism>
<dbReference type="Gene3D" id="2.60.120.10">
    <property type="entry name" value="Jelly Rolls"/>
    <property type="match status" value="1"/>
</dbReference>
<feature type="region of interest" description="Disordered" evidence="1">
    <location>
        <begin position="27"/>
        <end position="53"/>
    </location>
</feature>
<keyword evidence="4" id="KW-1185">Reference proteome</keyword>
<feature type="domain" description="Cyclic nucleotide-binding" evidence="2">
    <location>
        <begin position="608"/>
        <end position="692"/>
    </location>
</feature>
<dbReference type="CDD" id="cd00038">
    <property type="entry name" value="CAP_ED"/>
    <property type="match status" value="1"/>
</dbReference>
<evidence type="ECO:0000313" key="4">
    <source>
        <dbReference type="Proteomes" id="UP000735302"/>
    </source>
</evidence>
<sequence length="1115" mass="125810">MAAAVAACSPVPGLMQTTGKREIRKSFSLGQGLNSTKSTSETLHRDEDIPERCTSSPTQVLWLNLKDDGLPEDTPLEDKAYTPRNSIAPTPTLTDRRETKRASRRQSSLQDIRRLSQLSGDLGLTSRRAESDNDSVFGSPRKSIGGGGGARRGSILRRKPSFGGYTAPNSPLPGIAPKRSLKKTVSFGNLTGRLSDASDVSGNIMTRDRRLSSIGDTVPSDLLDEKAQNRRTTRRVSMMTSLREELMQVGKINYQAGMVKSGSKCVNDVHSFCPKVDKVNVKKFAQKRETVARAGRRRGDVIERERSEEIGGDRPPKEMFANLKHRPSMPSLTQRSNSIGSDELLTSYDVKKFEMLQSLEKMGVDLKKMRRSQVIVETSKLPYSQRVNVNDESNILRLAAKGNRHGSLTSRTLISQFDVKTSDTTPSPGQSVTHLDEATREKLQKIYDQMVKPEAKFTALPGLVGRNRGSVTNDEIATETLGIFRKRLRRRKKPKNRFKRLASFVLVLLRLWIHHAGRVNEMLELVHTVDMDGEEEKGDLLFDITEFKAEKEAHVPQEAKRILKKRPSERTESEVHYVQIALRNYKSLAEYPVKMQRKLAARAWFEGFGPKRVIVREGHLPMSFYFVMSGSAVVSVMDMEKGVAKTVLYYGRGDSFGELAIMNATRRQSTVISKEDIELLVISAEDFIDIFMNGGLTDPKDPFLCSLACFDGWPLEKLGENPKKAQFCYYKRGAILVKDSKANDRIVIIKSGSCRLLKKLKAVDPTKPMKVEKRKRKEFREALLDDMKSEEYLTHEERLQLAIESEMRDLEKQNQLMRFYALPEIFVEANNEYKELKKLHAEHAEHVGFSVADKLRQSAVLSRADGPSRAGTSASLGERQGGASSAMGQHKLGSLIKKGPYMAKSKSEMSTGDVVKEEEGEGQEGREQRHETNLSEFLRENATSALENNKEPVILEPEPMYVNVQTLTKGMVFYDGPLYVFCASFIYPIPSYTMSEYSMCPVSHITIHYLIVTDQGISDIFFEDQPSLILVSNGAECITVNKKLFMDHASHAFVTRLREDIYPYPSEPDLQYNLELQVHWDHHKRGRVSDVVRNINFKRSEQHDARARFTPDLVY</sequence>
<dbReference type="PROSITE" id="PS50042">
    <property type="entry name" value="CNMP_BINDING_3"/>
    <property type="match status" value="1"/>
</dbReference>
<dbReference type="InterPro" id="IPR000595">
    <property type="entry name" value="cNMP-bd_dom"/>
</dbReference>
<feature type="compositionally biased region" description="Polar residues" evidence="1">
    <location>
        <begin position="83"/>
        <end position="93"/>
    </location>
</feature>
<feature type="compositionally biased region" description="Basic and acidic residues" evidence="1">
    <location>
        <begin position="42"/>
        <end position="51"/>
    </location>
</feature>
<dbReference type="SUPFAM" id="SSF51206">
    <property type="entry name" value="cAMP-binding domain-like"/>
    <property type="match status" value="2"/>
</dbReference>
<name>A0AAV3ZQ24_9GAST</name>
<feature type="region of interest" description="Disordered" evidence="1">
    <location>
        <begin position="902"/>
        <end position="932"/>
    </location>
</feature>
<dbReference type="Pfam" id="PF00027">
    <property type="entry name" value="cNMP_binding"/>
    <property type="match status" value="1"/>
</dbReference>